<reference evidence="1" key="1">
    <citation type="submission" date="2022-02" db="EMBL/GenBank/DDBJ databases">
        <title>Crop Bioprotection Bacillus Genome Sequencing.</title>
        <authorList>
            <person name="Dunlap C."/>
        </authorList>
    </citation>
    <scope>NUCLEOTIDE SEQUENCE</scope>
    <source>
        <strain evidence="1">EC49O2N-C10</strain>
    </source>
</reference>
<dbReference type="GeneID" id="50134758"/>
<accession>A0A9Q4ERP7</accession>
<evidence type="ECO:0000313" key="2">
    <source>
        <dbReference type="Proteomes" id="UP001073053"/>
    </source>
</evidence>
<dbReference type="Gene3D" id="3.30.530.20">
    <property type="match status" value="1"/>
</dbReference>
<dbReference type="AlphaFoldDB" id="A0A9Q4ERP7"/>
<dbReference type="SUPFAM" id="SSF55961">
    <property type="entry name" value="Bet v1-like"/>
    <property type="match status" value="1"/>
</dbReference>
<dbReference type="EMBL" id="JALAWA010000012">
    <property type="protein sequence ID" value="MCY9186379.1"/>
    <property type="molecule type" value="Genomic_DNA"/>
</dbReference>
<dbReference type="RefSeq" id="WP_038954149.1">
    <property type="nucleotide sequence ID" value="NZ_ASJT01000004.1"/>
</dbReference>
<dbReference type="KEGG" id="bht:DIC78_07560"/>
<name>A0A9Q4ERP7_9BACI</name>
<organism evidence="1 2">
    <name type="scientific">Bacillus halotolerans</name>
    <dbReference type="NCBI Taxonomy" id="260554"/>
    <lineage>
        <taxon>Bacteria</taxon>
        <taxon>Bacillati</taxon>
        <taxon>Bacillota</taxon>
        <taxon>Bacilli</taxon>
        <taxon>Bacillales</taxon>
        <taxon>Bacillaceae</taxon>
        <taxon>Bacillus</taxon>
    </lineage>
</organism>
<gene>
    <name evidence="1" type="ORF">MOF03_17295</name>
</gene>
<sequence length="141" mass="16229">MWKYEYTAISDAAPEEIWKYYQHPESWKQWDAGITSASLKGPFQNETEGALLLRGNTVPFWLEHVEKHQSFSVISHLPNTNVKMEFYHVLQKRQEGLNITHGVVLEGAEAKKWGEKIGQELSKDIPESVNCLVRLCKGMLK</sequence>
<proteinExistence type="predicted"/>
<dbReference type="InterPro" id="IPR023393">
    <property type="entry name" value="START-like_dom_sf"/>
</dbReference>
<comment type="caution">
    <text evidence="1">The sequence shown here is derived from an EMBL/GenBank/DDBJ whole genome shotgun (WGS) entry which is preliminary data.</text>
</comment>
<dbReference type="Proteomes" id="UP001073053">
    <property type="component" value="Unassembled WGS sequence"/>
</dbReference>
<protein>
    <recommendedName>
        <fullName evidence="3">Polyketide cyclase</fullName>
    </recommendedName>
</protein>
<evidence type="ECO:0000313" key="1">
    <source>
        <dbReference type="EMBL" id="MCY9186379.1"/>
    </source>
</evidence>
<evidence type="ECO:0008006" key="3">
    <source>
        <dbReference type="Google" id="ProtNLM"/>
    </source>
</evidence>